<dbReference type="Proteomes" id="UP000768646">
    <property type="component" value="Unassembled WGS sequence"/>
</dbReference>
<keyword evidence="2" id="KW-1185">Reference proteome</keyword>
<reference evidence="1 2" key="1">
    <citation type="journal article" date="2021" name="Commun. Biol.">
        <title>Genomic insights into the host specific adaptation of the Pneumocystis genus.</title>
        <authorList>
            <person name="Cisse O.H."/>
            <person name="Ma L."/>
            <person name="Dekker J.P."/>
            <person name="Khil P.P."/>
            <person name="Youn J.-H."/>
            <person name="Brenchley J.M."/>
            <person name="Blair R."/>
            <person name="Pahar B."/>
            <person name="Chabe M."/>
            <person name="Van Rompay K.K.A."/>
            <person name="Keesler R."/>
            <person name="Sukura A."/>
            <person name="Hirsch V."/>
            <person name="Kutty G."/>
            <person name="Liu Y."/>
            <person name="Peng L."/>
            <person name="Chen J."/>
            <person name="Song J."/>
            <person name="Weissenbacher-Lang C."/>
            <person name="Xu J."/>
            <person name="Upham N.S."/>
            <person name="Stajich J.E."/>
            <person name="Cuomo C.A."/>
            <person name="Cushion M.T."/>
            <person name="Kovacs J.A."/>
        </authorList>
    </citation>
    <scope>NUCLEOTIDE SEQUENCE [LARGE SCALE GENOMIC DNA]</scope>
    <source>
        <strain evidence="1 2">RABM</strain>
    </source>
</reference>
<proteinExistence type="predicted"/>
<accession>A0ACB7CCJ9</accession>
<protein>
    <submittedName>
        <fullName evidence="1">Uncharacterized protein</fullName>
    </submittedName>
</protein>
<dbReference type="EMBL" id="JABTEG010000004">
    <property type="protein sequence ID" value="KAG4305210.1"/>
    <property type="molecule type" value="Genomic_DNA"/>
</dbReference>
<name>A0ACB7CCJ9_9ASCO</name>
<comment type="caution">
    <text evidence="1">The sequence shown here is derived from an EMBL/GenBank/DDBJ whole genome shotgun (WGS) entry which is preliminary data.</text>
</comment>
<evidence type="ECO:0000313" key="1">
    <source>
        <dbReference type="EMBL" id="KAG4305210.1"/>
    </source>
</evidence>
<sequence>MSATKRQNTSLDNSNNKKRCINWSHVAGFHERIIAERQKELKKIYNDQDDRIRQLFHLENYETLIDYDPYLAKRNESEEFMQFYERYDLMSIIKKSKCNLPIQLMKSPTNICSENSEFTDDRPSAPNIYSESMEFSDENSENLQDNSLKDDLVVVFKNDTPLKSVDIHDHNYRRPTLKIKINIPSPIITHPFHVLLVKKYNSLADYMSSFLILNNEEISLDKAHMLARIEANLLNKIELAKSNGSLSKLPSLIKKSIEPIRAPDHLDHLISHAVYFSKLVANERRTNISRAKKISGMIISYFKKLFGADEKERKEEEKRIKQLAKRTSLEVKKKWKLVEKEIRRRRNEKQEEEQRKVGKLHLNRILEHSVQLLEAQKDGIKQISDFKKLEIGNTKIKSPSINDYKNDEDEIDYINRKDYDETSYLEENDSFTEKSEIKHSFTSSHLNDNSDDFIDNDFNNIQSSLNINSLNTDENIISPTKSFEDNDENCKISDERSDYSGSYHETDDDKTDTTMDSEYEEDDNNSEDDGPGLAFLYRDEEIQANISLNQTDSEKSYVCSSVNSENSDTEDYEDDQEKSNNQSQESINNNLKDSKTLSPEKIFFKETESVSVENKNQANNEFISNDKTPKRSIAIPFLLRGTLREYQYSGLEWLVGLYSNSVNGILADEMGLGKTIQTIALLSYLACEKGIWGPHLIVVPTSVILNWEMEFSKFAPGFKILTYYGNLNQRKNKRKGWYKPDTFHICITSYQLVIHDQQPFRRKKWHYLILDEAHNIKNFRSQRWKVLLNFNTKRRLLLTGTPLQNNLVELWSLLYFLMPHGLSESTSIDFANLKDFQEWFSKPIDKMIENNEIVDSDVQNQVFKLHQLLRPYLLRRLKADVEKQMPKKYEHIVYCRLSKRQRYLYDDFMSRAKTKETLASGNFLSIINCLMQLRKVCNHPDLFEIRPIVTSFSMSRSVVADFEIKLFLILKRLLNKDPFYNLNLDFLNLIIVKNENKSRVMMDEIQSLCANSEIFKDMSFLKSTIDYSVLENYNSFKEYKNYTIQRTKISKLQKIKHYNYLNRMRCQSYPIYGSDLIQFCCIPTTRILSMRKKVKPKNVMNLFWKTTTFLSDAVLDLKQRLDSMETLLQKYSCITPIVVATDLNSILFSKFSQSQLDFLRQTYTNILHPMQVRLSIAFPDKRLLQYDCGKLQKLVILLRELQAGNHRALIFTQMTRVLDILEQFLNIHGYKYLRLDGATKIEQRQILTERFNNDSRIFVFILSTRSGGLGINLTGADTVIFYDSDWNPSMDRQCQDRCHRIGQTQDVHIYRFVSEYTIEENMLLKANQKRMLDNVVIGEGYFTTDYLNKINWRDLIDTDIKLDNISFNQKNLESMLMAVEEENDVAAAKIAKNEMDIDIVDFSERSVPASDHNSIKIEPEIIQNQDIIDITSQTQYTSPYKNIQFNHHLLSEPRHIDEYMLDFLTNEGCPDEW</sequence>
<evidence type="ECO:0000313" key="2">
    <source>
        <dbReference type="Proteomes" id="UP000768646"/>
    </source>
</evidence>
<organism evidence="1 2">
    <name type="scientific">Pneumocystis oryctolagi</name>
    <dbReference type="NCBI Taxonomy" id="42067"/>
    <lineage>
        <taxon>Eukaryota</taxon>
        <taxon>Fungi</taxon>
        <taxon>Dikarya</taxon>
        <taxon>Ascomycota</taxon>
        <taxon>Taphrinomycotina</taxon>
        <taxon>Pneumocystomycetes</taxon>
        <taxon>Pneumocystaceae</taxon>
        <taxon>Pneumocystis</taxon>
    </lineage>
</organism>
<gene>
    <name evidence="1" type="ORF">PORY_001380</name>
</gene>